<keyword evidence="1" id="KW-1133">Transmembrane helix</keyword>
<feature type="transmembrane region" description="Helical" evidence="1">
    <location>
        <begin position="27"/>
        <end position="48"/>
    </location>
</feature>
<evidence type="ECO:0000313" key="5">
    <source>
        <dbReference type="Proteomes" id="UP000639772"/>
    </source>
</evidence>
<dbReference type="Proteomes" id="UP000636800">
    <property type="component" value="Chromosome 5"/>
</dbReference>
<keyword evidence="1" id="KW-0472">Membrane</keyword>
<dbReference type="EMBL" id="JADCNM010000005">
    <property type="protein sequence ID" value="KAG0483679.1"/>
    <property type="molecule type" value="Genomic_DNA"/>
</dbReference>
<evidence type="ECO:0000256" key="1">
    <source>
        <dbReference type="SAM" id="Phobius"/>
    </source>
</evidence>
<accession>A0A835R3E5</accession>
<keyword evidence="1" id="KW-0812">Transmembrane</keyword>
<dbReference type="AlphaFoldDB" id="A0A835R3E5"/>
<evidence type="ECO:0000313" key="3">
    <source>
        <dbReference type="EMBL" id="KAG0483679.1"/>
    </source>
</evidence>
<evidence type="ECO:0000313" key="4">
    <source>
        <dbReference type="Proteomes" id="UP000636800"/>
    </source>
</evidence>
<gene>
    <name evidence="3" type="ORF">HPP92_011763</name>
    <name evidence="2" type="ORF">HPP92_012106</name>
</gene>
<keyword evidence="4" id="KW-1185">Reference proteome</keyword>
<name>A0A835R3E5_VANPL</name>
<proteinExistence type="predicted"/>
<evidence type="ECO:0000313" key="2">
    <source>
        <dbReference type="EMBL" id="KAG0481248.1"/>
    </source>
</evidence>
<dbReference type="Proteomes" id="UP000639772">
    <property type="component" value="Unassembled WGS sequence"/>
</dbReference>
<sequence length="125" mass="14205">MLECILSNGNGGLFTGPRDESLLFEFWAVYIKHGFVAGISVVLQISFWRRWTTLRPWERRQTNLHLVIQPKSWHPRRSKAACQGAGREERKASLKDVLQDSAAVLSAKNAVSNGKDQNKFMFTNS</sequence>
<dbReference type="EMBL" id="JADCNL010000005">
    <property type="protein sequence ID" value="KAG0481248.1"/>
    <property type="molecule type" value="Genomic_DNA"/>
</dbReference>
<comment type="caution">
    <text evidence="3">The sequence shown here is derived from an EMBL/GenBank/DDBJ whole genome shotgun (WGS) entry which is preliminary data.</text>
</comment>
<organism evidence="3 5">
    <name type="scientific">Vanilla planifolia</name>
    <name type="common">Vanilla</name>
    <dbReference type="NCBI Taxonomy" id="51239"/>
    <lineage>
        <taxon>Eukaryota</taxon>
        <taxon>Viridiplantae</taxon>
        <taxon>Streptophyta</taxon>
        <taxon>Embryophyta</taxon>
        <taxon>Tracheophyta</taxon>
        <taxon>Spermatophyta</taxon>
        <taxon>Magnoliopsida</taxon>
        <taxon>Liliopsida</taxon>
        <taxon>Asparagales</taxon>
        <taxon>Orchidaceae</taxon>
        <taxon>Vanilloideae</taxon>
        <taxon>Vanilleae</taxon>
        <taxon>Vanilla</taxon>
    </lineage>
</organism>
<protein>
    <submittedName>
        <fullName evidence="3">Uncharacterized protein</fullName>
    </submittedName>
</protein>
<reference evidence="4 5" key="1">
    <citation type="journal article" date="2020" name="Nat. Food">
        <title>A phased Vanilla planifolia genome enables genetic improvement of flavour and production.</title>
        <authorList>
            <person name="Hasing T."/>
            <person name="Tang H."/>
            <person name="Brym M."/>
            <person name="Khazi F."/>
            <person name="Huang T."/>
            <person name="Chambers A.H."/>
        </authorList>
    </citation>
    <scope>NUCLEOTIDE SEQUENCE [LARGE SCALE GENOMIC DNA]</scope>
    <source>
        <tissue evidence="3">Leaf</tissue>
    </source>
</reference>